<name>A0A0H3U7G8_9BACT</name>
<proteinExistence type="predicted"/>
<organism evidence="1">
    <name type="scientific">uncultured bacterium fosmid pJB17E7_contig I</name>
    <dbReference type="NCBI Taxonomy" id="1478055"/>
    <lineage>
        <taxon>Bacteria</taxon>
        <taxon>environmental samples</taxon>
    </lineage>
</organism>
<reference evidence="1" key="1">
    <citation type="submission" date="2013-08" db="EMBL/GenBank/DDBJ databases">
        <title>Comparison of modified E. coli strains.</title>
        <authorList>
            <person name="Juergensen J."/>
            <person name="Bonge A."/>
            <person name="Streit W.R."/>
        </authorList>
    </citation>
    <scope>NUCLEOTIDE SEQUENCE</scope>
</reference>
<dbReference type="EMBL" id="KF540229">
    <property type="protein sequence ID" value="AIF26401.1"/>
    <property type="molecule type" value="Genomic_DNA"/>
</dbReference>
<protein>
    <submittedName>
        <fullName evidence="1">Putative 2-oxoglutarate oxidoreductase</fullName>
    </submittedName>
</protein>
<dbReference type="AlphaFoldDB" id="A0A0H3U7G8"/>
<sequence>MDKCCRSVHGSLIDVHRINLFVDNGERSGDHEAVDIDAFGDFAVDLDVAEGVVGEHILFHPLVGLNGGHLPAAVAAADDFDEAEAFFVALVLESLADGGFGLADVGGSVDALAGDEAGAGQGGQHFGDTQGVAVDVHAAAVGSGGGLHADECGGGHLAAGHAVDAVVNEDHDDVLAAVGCVDGLGGADGGEVAVALIGEDVAVGVEALDGGCHCGGTAVGGFLEVNIKIVVGHDGASDRGDADGLVLDAHLVDDFGDDAVGGAVSAAGAVVHYVVGKHFCLCVNQILRFYYIVCHFIRYF</sequence>
<evidence type="ECO:0000313" key="1">
    <source>
        <dbReference type="EMBL" id="AIF26401.1"/>
    </source>
</evidence>
<accession>A0A0H3U7G8</accession>